<dbReference type="EMBL" id="FNHI01000021">
    <property type="protein sequence ID" value="SDN19033.1"/>
    <property type="molecule type" value="Genomic_DNA"/>
</dbReference>
<dbReference type="OrthoDB" id="9865175at2"/>
<proteinExistence type="predicted"/>
<organism evidence="1 2">
    <name type="scientific">Streptomyces wuyuanensis</name>
    <dbReference type="NCBI Taxonomy" id="1196353"/>
    <lineage>
        <taxon>Bacteria</taxon>
        <taxon>Bacillati</taxon>
        <taxon>Actinomycetota</taxon>
        <taxon>Actinomycetes</taxon>
        <taxon>Kitasatosporales</taxon>
        <taxon>Streptomycetaceae</taxon>
        <taxon>Streptomyces</taxon>
    </lineage>
</organism>
<dbReference type="STRING" id="1196353.SAMN05444921_12186"/>
<dbReference type="AlphaFoldDB" id="A0A1G9ZF17"/>
<dbReference type="Proteomes" id="UP000199063">
    <property type="component" value="Unassembled WGS sequence"/>
</dbReference>
<dbReference type="GeneID" id="40832664"/>
<dbReference type="RefSeq" id="WP_093659377.1">
    <property type="nucleotide sequence ID" value="NZ_FNHI01000021.1"/>
</dbReference>
<keyword evidence="2" id="KW-1185">Reference proteome</keyword>
<evidence type="ECO:0000313" key="2">
    <source>
        <dbReference type="Proteomes" id="UP000199063"/>
    </source>
</evidence>
<sequence>MATIGIPPRSSGDTTRPLVRLFTTDDHRVWNLASNYVDAFNAHWHWDGQEFDPVAGPEMVADDNPLLHLPLIGLAKRCGLHSDTSEAVAHGELLLQQHDQIEAGLTARTTTAGDQR</sequence>
<evidence type="ECO:0000313" key="1">
    <source>
        <dbReference type="EMBL" id="SDN19033.1"/>
    </source>
</evidence>
<name>A0A1G9ZF17_9ACTN</name>
<accession>A0A1G9ZF17</accession>
<reference evidence="2" key="1">
    <citation type="submission" date="2016-10" db="EMBL/GenBank/DDBJ databases">
        <authorList>
            <person name="Varghese N."/>
            <person name="Submissions S."/>
        </authorList>
    </citation>
    <scope>NUCLEOTIDE SEQUENCE [LARGE SCALE GENOMIC DNA]</scope>
    <source>
        <strain evidence="2">CGMCC 4.7042</strain>
    </source>
</reference>
<protein>
    <submittedName>
        <fullName evidence="1">Uncharacterized protein</fullName>
    </submittedName>
</protein>
<gene>
    <name evidence="1" type="ORF">SAMN05444921_12186</name>
</gene>